<keyword evidence="2" id="KW-1185">Reference proteome</keyword>
<dbReference type="EMBL" id="OV170229">
    <property type="protein sequence ID" value="CAH0731094.1"/>
    <property type="molecule type" value="Genomic_DNA"/>
</dbReference>
<evidence type="ECO:0000313" key="1">
    <source>
        <dbReference type="EMBL" id="CAH0731094.1"/>
    </source>
</evidence>
<dbReference type="OrthoDB" id="7353376at2759"/>
<name>A0A8J9YG37_9NEOP</name>
<reference evidence="1" key="1">
    <citation type="submission" date="2021-12" db="EMBL/GenBank/DDBJ databases">
        <authorList>
            <person name="Martin H S."/>
        </authorList>
    </citation>
    <scope>NUCLEOTIDE SEQUENCE</scope>
</reference>
<organism evidence="1 2">
    <name type="scientific">Brenthis ino</name>
    <name type="common">lesser marbled fritillary</name>
    <dbReference type="NCBI Taxonomy" id="405034"/>
    <lineage>
        <taxon>Eukaryota</taxon>
        <taxon>Metazoa</taxon>
        <taxon>Ecdysozoa</taxon>
        <taxon>Arthropoda</taxon>
        <taxon>Hexapoda</taxon>
        <taxon>Insecta</taxon>
        <taxon>Pterygota</taxon>
        <taxon>Neoptera</taxon>
        <taxon>Endopterygota</taxon>
        <taxon>Lepidoptera</taxon>
        <taxon>Glossata</taxon>
        <taxon>Ditrysia</taxon>
        <taxon>Papilionoidea</taxon>
        <taxon>Nymphalidae</taxon>
        <taxon>Heliconiinae</taxon>
        <taxon>Argynnini</taxon>
        <taxon>Brenthis</taxon>
    </lineage>
</organism>
<sequence>MAKPFNQTRPVAKYDNPNFIHDRYHEYDVVETKFCAAYVISSRSGCPSVCPNIPYPICAVSSIKNRAVIFKNYCFLEKANCQGLLEEYEAVDMKICGALILSK</sequence>
<accession>A0A8J9YG37</accession>
<evidence type="ECO:0008006" key="3">
    <source>
        <dbReference type="Google" id="ProtNLM"/>
    </source>
</evidence>
<dbReference type="Gene3D" id="3.30.60.30">
    <property type="match status" value="1"/>
</dbReference>
<proteinExistence type="predicted"/>
<dbReference type="Proteomes" id="UP000838878">
    <property type="component" value="Chromosome 9"/>
</dbReference>
<protein>
    <recommendedName>
        <fullName evidence="3">Kazal-like domain-containing protein</fullName>
    </recommendedName>
</protein>
<feature type="non-terminal residue" evidence="1">
    <location>
        <position position="103"/>
    </location>
</feature>
<gene>
    <name evidence="1" type="ORF">BINO364_LOCUS16006</name>
</gene>
<evidence type="ECO:0000313" key="2">
    <source>
        <dbReference type="Proteomes" id="UP000838878"/>
    </source>
</evidence>
<dbReference type="InterPro" id="IPR036058">
    <property type="entry name" value="Kazal_dom_sf"/>
</dbReference>
<dbReference type="SUPFAM" id="SSF100895">
    <property type="entry name" value="Kazal-type serine protease inhibitors"/>
    <property type="match status" value="1"/>
</dbReference>
<dbReference type="AlphaFoldDB" id="A0A8J9YG37"/>